<evidence type="ECO:0008006" key="3">
    <source>
        <dbReference type="Google" id="ProtNLM"/>
    </source>
</evidence>
<dbReference type="PIRSF" id="PIRSF034285">
    <property type="entry name" value="UCP034285"/>
    <property type="match status" value="1"/>
</dbReference>
<dbReference type="EMBL" id="CP000283">
    <property type="protein sequence ID" value="ABE39136.1"/>
    <property type="molecule type" value="Genomic_DNA"/>
</dbReference>
<sequence>MNGARQDTLARLQGAIDRLESGTAEIVRRAPLGHAEADATLQGGLALGALHEVFADGGRHSAAATGFVAGLARRLAEQRFLLWIRPDFSARENGDLAMEGFAELGLDPRRIVLVRAPDADRALRAAADALACNGLGAVVTELWGETRAFDLVASRKLTLASMQSGVTALMLRISAMPQASTAETRWVVRAAHSPPVEGWGAPVLETSLIRNRHGPTGRWIMEWNCDACRFREPQTHPRPMAAAVVDRSYRTEVAAPERRLAG</sequence>
<dbReference type="HOGENOM" id="CLU_065750_2_0_5"/>
<reference evidence="1 2" key="1">
    <citation type="submission" date="2006-03" db="EMBL/GenBank/DDBJ databases">
        <title>Complete sequence of Rhodopseudomonas palustris BisB5.</title>
        <authorList>
            <consortium name="US DOE Joint Genome Institute"/>
            <person name="Copeland A."/>
            <person name="Lucas S."/>
            <person name="Lapidus A."/>
            <person name="Barry K."/>
            <person name="Detter J.C."/>
            <person name="Glavina del Rio T."/>
            <person name="Hammon N."/>
            <person name="Israni S."/>
            <person name="Dalin E."/>
            <person name="Tice H."/>
            <person name="Pitluck S."/>
            <person name="Chain P."/>
            <person name="Malfatti S."/>
            <person name="Shin M."/>
            <person name="Vergez L."/>
            <person name="Schmutz J."/>
            <person name="Larimer F."/>
            <person name="Land M."/>
            <person name="Hauser L."/>
            <person name="Pelletier D.A."/>
            <person name="Kyrpides N."/>
            <person name="Lykidis A."/>
            <person name="Oda Y."/>
            <person name="Harwood C.S."/>
            <person name="Richardson P."/>
        </authorList>
    </citation>
    <scope>NUCLEOTIDE SEQUENCE [LARGE SCALE GENOMIC DNA]</scope>
    <source>
        <strain evidence="1 2">BisB5</strain>
    </source>
</reference>
<evidence type="ECO:0000313" key="2">
    <source>
        <dbReference type="Proteomes" id="UP000001818"/>
    </source>
</evidence>
<dbReference type="KEGG" id="rpd:RPD_1901"/>
<dbReference type="InterPro" id="IPR027417">
    <property type="entry name" value="P-loop_NTPase"/>
</dbReference>
<gene>
    <name evidence="1" type="ordered locus">RPD_1901</name>
</gene>
<dbReference type="eggNOG" id="COG4544">
    <property type="taxonomic scope" value="Bacteria"/>
</dbReference>
<dbReference type="STRING" id="316057.RPD_1901"/>
<accession>Q139V3</accession>
<dbReference type="Proteomes" id="UP000001818">
    <property type="component" value="Chromosome"/>
</dbReference>
<proteinExistence type="predicted"/>
<name>Q139V3_RHOPS</name>
<dbReference type="SUPFAM" id="SSF52540">
    <property type="entry name" value="P-loop containing nucleoside triphosphate hydrolases"/>
    <property type="match status" value="1"/>
</dbReference>
<dbReference type="Gene3D" id="3.40.50.300">
    <property type="entry name" value="P-loop containing nucleotide triphosphate hydrolases"/>
    <property type="match status" value="1"/>
</dbReference>
<protein>
    <recommendedName>
        <fullName evidence="3">DNA repair protein</fullName>
    </recommendedName>
</protein>
<organism evidence="1 2">
    <name type="scientific">Rhodopseudomonas palustris (strain BisB5)</name>
    <dbReference type="NCBI Taxonomy" id="316057"/>
    <lineage>
        <taxon>Bacteria</taxon>
        <taxon>Pseudomonadati</taxon>
        <taxon>Pseudomonadota</taxon>
        <taxon>Alphaproteobacteria</taxon>
        <taxon>Hyphomicrobiales</taxon>
        <taxon>Nitrobacteraceae</taxon>
        <taxon>Rhodopseudomonas</taxon>
    </lineage>
</organism>
<dbReference type="BioCyc" id="RPAL316057:RPD_RS09545-MONOMER"/>
<evidence type="ECO:0000313" key="1">
    <source>
        <dbReference type="EMBL" id="ABE39136.1"/>
    </source>
</evidence>
<dbReference type="AlphaFoldDB" id="Q139V3"/>
<dbReference type="InterPro" id="IPR017026">
    <property type="entry name" value="ImuA"/>
</dbReference>